<dbReference type="Proteomes" id="UP001058974">
    <property type="component" value="Chromosome 1"/>
</dbReference>
<evidence type="ECO:0000256" key="3">
    <source>
        <dbReference type="ARBA" id="ARBA00022989"/>
    </source>
</evidence>
<dbReference type="InterPro" id="IPR008979">
    <property type="entry name" value="Galactose-bd-like_sf"/>
</dbReference>
<dbReference type="InterPro" id="IPR051850">
    <property type="entry name" value="Polysacch_Lyase_4"/>
</dbReference>
<dbReference type="InterPro" id="IPR002781">
    <property type="entry name" value="TM_pro_TauE-like"/>
</dbReference>
<keyword evidence="4 5" id="KW-0472">Membrane</keyword>
<evidence type="ECO:0000256" key="1">
    <source>
        <dbReference type="ARBA" id="ARBA00004141"/>
    </source>
</evidence>
<accession>A0A9D5BFK1</accession>
<reference evidence="8 9" key="1">
    <citation type="journal article" date="2022" name="Nat. Genet.">
        <title>Improved pea reference genome and pan-genome highlight genomic features and evolutionary characteristics.</title>
        <authorList>
            <person name="Yang T."/>
            <person name="Liu R."/>
            <person name="Luo Y."/>
            <person name="Hu S."/>
            <person name="Wang D."/>
            <person name="Wang C."/>
            <person name="Pandey M.K."/>
            <person name="Ge S."/>
            <person name="Xu Q."/>
            <person name="Li N."/>
            <person name="Li G."/>
            <person name="Huang Y."/>
            <person name="Saxena R.K."/>
            <person name="Ji Y."/>
            <person name="Li M."/>
            <person name="Yan X."/>
            <person name="He Y."/>
            <person name="Liu Y."/>
            <person name="Wang X."/>
            <person name="Xiang C."/>
            <person name="Varshney R.K."/>
            <person name="Ding H."/>
            <person name="Gao S."/>
            <person name="Zong X."/>
        </authorList>
    </citation>
    <scope>NUCLEOTIDE SEQUENCE [LARGE SCALE GENOMIC DNA]</scope>
    <source>
        <strain evidence="8 9">cv. Zhongwan 6</strain>
    </source>
</reference>
<feature type="transmembrane region" description="Helical" evidence="5">
    <location>
        <begin position="362"/>
        <end position="381"/>
    </location>
</feature>
<dbReference type="Pfam" id="PF14683">
    <property type="entry name" value="CBM-like"/>
    <property type="match status" value="1"/>
</dbReference>
<evidence type="ECO:0000259" key="7">
    <source>
        <dbReference type="Pfam" id="PF14683"/>
    </source>
</evidence>
<evidence type="ECO:0000256" key="2">
    <source>
        <dbReference type="ARBA" id="ARBA00022692"/>
    </source>
</evidence>
<keyword evidence="3 5" id="KW-1133">Transmembrane helix</keyword>
<name>A0A9D5BFK1_PEA</name>
<feature type="chain" id="PRO_5038723611" description="Rhamnogalacturonan lyase domain-containing protein" evidence="6">
    <location>
        <begin position="29"/>
        <end position="577"/>
    </location>
</feature>
<dbReference type="GO" id="GO:0016020">
    <property type="term" value="C:membrane"/>
    <property type="evidence" value="ECO:0007669"/>
    <property type="project" value="UniProtKB-SubCell"/>
</dbReference>
<dbReference type="SUPFAM" id="SSF49785">
    <property type="entry name" value="Galactose-binding domain-like"/>
    <property type="match status" value="1"/>
</dbReference>
<feature type="transmembrane region" description="Helical" evidence="5">
    <location>
        <begin position="387"/>
        <end position="410"/>
    </location>
</feature>
<evidence type="ECO:0000313" key="9">
    <source>
        <dbReference type="Proteomes" id="UP001058974"/>
    </source>
</evidence>
<dbReference type="PANTHER" id="PTHR32018:SF25">
    <property type="entry name" value="RHAMNOGALACTURONAN ENDOLYASE"/>
    <property type="match status" value="1"/>
</dbReference>
<evidence type="ECO:0000256" key="5">
    <source>
        <dbReference type="SAM" id="Phobius"/>
    </source>
</evidence>
<gene>
    <name evidence="8" type="ORF">KIW84_011632</name>
</gene>
<protein>
    <recommendedName>
        <fullName evidence="7">Rhamnogalacturonan lyase domain-containing protein</fullName>
    </recommendedName>
</protein>
<keyword evidence="6" id="KW-0732">Signal</keyword>
<comment type="caution">
    <text evidence="8">The sequence shown here is derived from an EMBL/GenBank/DDBJ whole genome shotgun (WGS) entry which is preliminary data.</text>
</comment>
<sequence length="577" mass="64317">MAVSSFSLQVSLSKLISSLLLLHSTSQGTLLILSPSSATLKSKINFHLKTLNPQFYQVPVEITADLPVNHRHSLYSSGSVCFITPRILIVDLLTNKLPASIISGLIILNAHSVSKTSTEAFIVRIFRSLNRSAFVRVFSDRPQAMVSGFTKAERTMKCLHIRGESTADNCQILQSRVNRLKSDKYQIDSDKLKGYSCDINFTATSNEDVEYKYLPSCPDDEPQKKINQGTILSNIQWKKFGLLCFVWIAVLLLQIAKTPVTVGVSMYQAIGLYQGKKITVSKQDHGTHWPLHLLIVSLSCALLAGILGGLLGVGSGFVMGPLFIEFGIAPQVASATATLGMTFTASISVAQYFLLNRFPVPYALYLTIVATIAAYIGQKIIDRLVNIFQRASLIIFVLSFTILVSAIALGEYRQYGLWERYAELYPNEDLIYTVGVSDYTKDWFYAQVTRKKNEDIYEGTTWQIKFNLDDVEKDEIYKLRLALASANVSELQVRVNSVKQDPPIFSTGVIGKDYAIGRHGIHGLYWLFNIDVPSLLLFNGDNTIFLTQTMAFGPLARFQGIMYDYIRLEGPDSCSSY</sequence>
<feature type="domain" description="Rhamnogalacturonan lyase" evidence="7">
    <location>
        <begin position="425"/>
        <end position="568"/>
    </location>
</feature>
<proteinExistence type="predicted"/>
<feature type="transmembrane region" description="Helical" evidence="5">
    <location>
        <begin position="332"/>
        <end position="355"/>
    </location>
</feature>
<dbReference type="Gramene" id="Psat01G0163200-T1">
    <property type="protein sequence ID" value="KAI5442670.1"/>
    <property type="gene ID" value="KIW84_011632"/>
</dbReference>
<feature type="transmembrane region" description="Helical" evidence="5">
    <location>
        <begin position="291"/>
        <end position="312"/>
    </location>
</feature>
<comment type="subcellular location">
    <subcellularLocation>
        <location evidence="1">Membrane</location>
        <topology evidence="1">Multi-pass membrane protein</topology>
    </subcellularLocation>
</comment>
<dbReference type="Pfam" id="PF01925">
    <property type="entry name" value="TauE"/>
    <property type="match status" value="1"/>
</dbReference>
<dbReference type="InterPro" id="IPR029411">
    <property type="entry name" value="RG-lyase_III"/>
</dbReference>
<dbReference type="CDD" id="cd10317">
    <property type="entry name" value="RGL4_C"/>
    <property type="match status" value="1"/>
</dbReference>
<feature type="transmembrane region" description="Helical" evidence="5">
    <location>
        <begin position="240"/>
        <end position="270"/>
    </location>
</feature>
<dbReference type="Gene3D" id="2.60.120.260">
    <property type="entry name" value="Galactose-binding domain-like"/>
    <property type="match status" value="1"/>
</dbReference>
<evidence type="ECO:0000313" key="8">
    <source>
        <dbReference type="EMBL" id="KAI5442670.1"/>
    </source>
</evidence>
<organism evidence="8 9">
    <name type="scientific">Pisum sativum</name>
    <name type="common">Garden pea</name>
    <name type="synonym">Lathyrus oleraceus</name>
    <dbReference type="NCBI Taxonomy" id="3888"/>
    <lineage>
        <taxon>Eukaryota</taxon>
        <taxon>Viridiplantae</taxon>
        <taxon>Streptophyta</taxon>
        <taxon>Embryophyta</taxon>
        <taxon>Tracheophyta</taxon>
        <taxon>Spermatophyta</taxon>
        <taxon>Magnoliopsida</taxon>
        <taxon>eudicotyledons</taxon>
        <taxon>Gunneridae</taxon>
        <taxon>Pentapetalae</taxon>
        <taxon>rosids</taxon>
        <taxon>fabids</taxon>
        <taxon>Fabales</taxon>
        <taxon>Fabaceae</taxon>
        <taxon>Papilionoideae</taxon>
        <taxon>50 kb inversion clade</taxon>
        <taxon>NPAAA clade</taxon>
        <taxon>Hologalegina</taxon>
        <taxon>IRL clade</taxon>
        <taxon>Fabeae</taxon>
        <taxon>Lathyrus</taxon>
    </lineage>
</organism>
<dbReference type="AlphaFoldDB" id="A0A9D5BFK1"/>
<evidence type="ECO:0000256" key="6">
    <source>
        <dbReference type="SAM" id="SignalP"/>
    </source>
</evidence>
<keyword evidence="2 5" id="KW-0812">Transmembrane</keyword>
<feature type="signal peptide" evidence="6">
    <location>
        <begin position="1"/>
        <end position="28"/>
    </location>
</feature>
<evidence type="ECO:0000256" key="4">
    <source>
        <dbReference type="ARBA" id="ARBA00023136"/>
    </source>
</evidence>
<dbReference type="EMBL" id="JAMSHJ010000001">
    <property type="protein sequence ID" value="KAI5442670.1"/>
    <property type="molecule type" value="Genomic_DNA"/>
</dbReference>
<dbReference type="PANTHER" id="PTHR32018">
    <property type="entry name" value="RHAMNOGALACTURONATE LYASE FAMILY PROTEIN"/>
    <property type="match status" value="1"/>
</dbReference>
<keyword evidence="9" id="KW-1185">Reference proteome</keyword>